<gene>
    <name evidence="7" type="ORF">LUZ61_002951</name>
</gene>
<dbReference type="EMBL" id="JAMRDG010000001">
    <property type="protein sequence ID" value="KAJ3699246.1"/>
    <property type="molecule type" value="Genomic_DNA"/>
</dbReference>
<keyword evidence="8" id="KW-1185">Reference proteome</keyword>
<dbReference type="PANTHER" id="PTHR20961">
    <property type="entry name" value="GLYCOSYLTRANSFERASE"/>
    <property type="match status" value="1"/>
</dbReference>
<evidence type="ECO:0000256" key="3">
    <source>
        <dbReference type="ARBA" id="ARBA00022676"/>
    </source>
</evidence>
<reference evidence="7 8" key="1">
    <citation type="journal article" date="2022" name="Cell">
        <title>Repeat-based holocentromeres influence genome architecture and karyotype evolution.</title>
        <authorList>
            <person name="Hofstatter P.G."/>
            <person name="Thangavel G."/>
            <person name="Lux T."/>
            <person name="Neumann P."/>
            <person name="Vondrak T."/>
            <person name="Novak P."/>
            <person name="Zhang M."/>
            <person name="Costa L."/>
            <person name="Castellani M."/>
            <person name="Scott A."/>
            <person name="Toegelov H."/>
            <person name="Fuchs J."/>
            <person name="Mata-Sucre Y."/>
            <person name="Dias Y."/>
            <person name="Vanzela A.L.L."/>
            <person name="Huettel B."/>
            <person name="Almeida C.C.S."/>
            <person name="Simkova H."/>
            <person name="Souza G."/>
            <person name="Pedrosa-Harand A."/>
            <person name="Macas J."/>
            <person name="Mayer K.F.X."/>
            <person name="Houben A."/>
            <person name="Marques A."/>
        </authorList>
    </citation>
    <scope>NUCLEOTIDE SEQUENCE [LARGE SCALE GENOMIC DNA]</scope>
    <source>
        <strain evidence="7">RhyTen1mFocal</strain>
    </source>
</reference>
<feature type="domain" description="Glycosyltransferase 61 catalytic" evidence="6">
    <location>
        <begin position="28"/>
        <end position="105"/>
    </location>
</feature>
<comment type="pathway">
    <text evidence="2">Glycan metabolism.</text>
</comment>
<comment type="caution">
    <text evidence="7">The sequence shown here is derived from an EMBL/GenBank/DDBJ whole genome shotgun (WGS) entry which is preliminary data.</text>
</comment>
<evidence type="ECO:0000313" key="8">
    <source>
        <dbReference type="Proteomes" id="UP001210211"/>
    </source>
</evidence>
<dbReference type="AlphaFoldDB" id="A0AAD5ZK21"/>
<evidence type="ECO:0000256" key="5">
    <source>
        <dbReference type="ARBA" id="ARBA00023180"/>
    </source>
</evidence>
<proteinExistence type="predicted"/>
<comment type="subcellular location">
    <subcellularLocation>
        <location evidence="1">Golgi apparatus membrane</location>
        <topology evidence="1">Single-pass type II membrane protein</topology>
    </subcellularLocation>
</comment>
<sequence length="198" mass="22409">MVEFARLMRRAYSLDRDFAVNLAAGGKTKPRLLIIARNHTRKIMNVGEVFAMGGELGFEVVVSDTSSNTTVEEISRMVNSIDVMIGVHGAGLTNEVFLPTNAVLIQIVPFGNLEKFAEYDFGFAAKNMMLKYLQYSISEEESTLIDIYPKDHPVIRDPKSIHKEGWATIDMIYLRQQSVKLNVARFRPVLERALELLR</sequence>
<accession>A0AAD5ZK21</accession>
<name>A0AAD5ZK21_9POAL</name>
<evidence type="ECO:0000256" key="2">
    <source>
        <dbReference type="ARBA" id="ARBA00004881"/>
    </source>
</evidence>
<keyword evidence="5" id="KW-0325">Glycoprotein</keyword>
<dbReference type="GO" id="GO:0016763">
    <property type="term" value="F:pentosyltransferase activity"/>
    <property type="evidence" value="ECO:0007669"/>
    <property type="project" value="UniProtKB-ARBA"/>
</dbReference>
<dbReference type="Pfam" id="PF04577">
    <property type="entry name" value="Glyco_transf_61"/>
    <property type="match status" value="1"/>
</dbReference>
<keyword evidence="4" id="KW-0808">Transferase</keyword>
<dbReference type="InterPro" id="IPR049625">
    <property type="entry name" value="Glyco_transf_61_cat"/>
</dbReference>
<evidence type="ECO:0000259" key="6">
    <source>
        <dbReference type="Pfam" id="PF04577"/>
    </source>
</evidence>
<protein>
    <recommendedName>
        <fullName evidence="6">Glycosyltransferase 61 catalytic domain-containing protein</fullName>
    </recommendedName>
</protein>
<keyword evidence="3" id="KW-0328">Glycosyltransferase</keyword>
<dbReference type="Proteomes" id="UP001210211">
    <property type="component" value="Unassembled WGS sequence"/>
</dbReference>
<evidence type="ECO:0000313" key="7">
    <source>
        <dbReference type="EMBL" id="KAJ3699246.1"/>
    </source>
</evidence>
<dbReference type="PANTHER" id="PTHR20961:SF5">
    <property type="entry name" value="GLYCOSYLTRANSFERASE-RELATED"/>
    <property type="match status" value="1"/>
</dbReference>
<evidence type="ECO:0000256" key="4">
    <source>
        <dbReference type="ARBA" id="ARBA00022679"/>
    </source>
</evidence>
<organism evidence="7 8">
    <name type="scientific">Rhynchospora tenuis</name>
    <dbReference type="NCBI Taxonomy" id="198213"/>
    <lineage>
        <taxon>Eukaryota</taxon>
        <taxon>Viridiplantae</taxon>
        <taxon>Streptophyta</taxon>
        <taxon>Embryophyta</taxon>
        <taxon>Tracheophyta</taxon>
        <taxon>Spermatophyta</taxon>
        <taxon>Magnoliopsida</taxon>
        <taxon>Liliopsida</taxon>
        <taxon>Poales</taxon>
        <taxon>Cyperaceae</taxon>
        <taxon>Cyperoideae</taxon>
        <taxon>Rhynchosporeae</taxon>
        <taxon>Rhynchospora</taxon>
    </lineage>
</organism>
<dbReference type="GO" id="GO:0000139">
    <property type="term" value="C:Golgi membrane"/>
    <property type="evidence" value="ECO:0007669"/>
    <property type="project" value="UniProtKB-SubCell"/>
</dbReference>
<dbReference type="InterPro" id="IPR007657">
    <property type="entry name" value="Glycosyltransferase_61"/>
</dbReference>
<evidence type="ECO:0000256" key="1">
    <source>
        <dbReference type="ARBA" id="ARBA00004323"/>
    </source>
</evidence>